<organism evidence="2 3">
    <name type="scientific">Halalkalibacter hemicellulosilyticusJCM 9152</name>
    <dbReference type="NCBI Taxonomy" id="1236971"/>
    <lineage>
        <taxon>Bacteria</taxon>
        <taxon>Bacillati</taxon>
        <taxon>Bacillota</taxon>
        <taxon>Bacilli</taxon>
        <taxon>Bacillales</taxon>
        <taxon>Bacillaceae</taxon>
        <taxon>Halalkalibacter</taxon>
    </lineage>
</organism>
<sequence length="51" mass="5668">MIDAFIYFFFIGSGTATGVSVVGLLVYKYIKRQNEKAPKKARKKKGGLVDI</sequence>
<evidence type="ECO:0000313" key="2">
    <source>
        <dbReference type="EMBL" id="GAE32872.1"/>
    </source>
</evidence>
<dbReference type="RefSeq" id="WP_156315019.1">
    <property type="nucleotide sequence ID" value="NZ_BAUU01000058.1"/>
</dbReference>
<evidence type="ECO:0000256" key="1">
    <source>
        <dbReference type="SAM" id="Phobius"/>
    </source>
</evidence>
<keyword evidence="1" id="KW-1133">Transmembrane helix</keyword>
<accession>W4QLU8</accession>
<reference evidence="2" key="1">
    <citation type="journal article" date="2014" name="Genome Announc.">
        <title>Draft Genome Sequences of Three Alkaliphilic Bacillus Strains, Bacillus wakoensis JCM 9140T, Bacillus akibai JCM 9157T, and Bacillus hemicellulosilyticus JCM 9152T.</title>
        <authorList>
            <person name="Yuki M."/>
            <person name="Oshima K."/>
            <person name="Suda W."/>
            <person name="Oshida Y."/>
            <person name="Kitamura K."/>
            <person name="Iida T."/>
            <person name="Hattori M."/>
            <person name="Ohkuma M."/>
        </authorList>
    </citation>
    <scope>NUCLEOTIDE SEQUENCE [LARGE SCALE GENOMIC DNA]</scope>
    <source>
        <strain evidence="2">JCM 9152</strain>
    </source>
</reference>
<keyword evidence="1" id="KW-0472">Membrane</keyword>
<gene>
    <name evidence="2" type="ORF">JCM9152_4463</name>
</gene>
<protein>
    <submittedName>
        <fullName evidence="2">Uncharacterized protein</fullName>
    </submittedName>
</protein>
<dbReference type="STRING" id="1236971.JCM9152_4463"/>
<keyword evidence="3" id="KW-1185">Reference proteome</keyword>
<name>W4QLU8_9BACI</name>
<dbReference type="AlphaFoldDB" id="W4QLU8"/>
<keyword evidence="1" id="KW-0812">Transmembrane</keyword>
<comment type="caution">
    <text evidence="2">The sequence shown here is derived from an EMBL/GenBank/DDBJ whole genome shotgun (WGS) entry which is preliminary data.</text>
</comment>
<proteinExistence type="predicted"/>
<evidence type="ECO:0000313" key="3">
    <source>
        <dbReference type="Proteomes" id="UP000018895"/>
    </source>
</evidence>
<feature type="transmembrane region" description="Helical" evidence="1">
    <location>
        <begin position="6"/>
        <end position="30"/>
    </location>
</feature>
<dbReference type="Proteomes" id="UP000018895">
    <property type="component" value="Unassembled WGS sequence"/>
</dbReference>
<dbReference type="EMBL" id="BAUU01000058">
    <property type="protein sequence ID" value="GAE32872.1"/>
    <property type="molecule type" value="Genomic_DNA"/>
</dbReference>